<feature type="transmembrane region" description="Helical" evidence="1">
    <location>
        <begin position="167"/>
        <end position="185"/>
    </location>
</feature>
<accession>A0A395V9V0</accession>
<sequence>MSQRADRSPHAGWEIEMKESIDCPKLVEQSKKVQKGQHWLVELLVFVTVYIIAAFGEMLILLPGELVLLNTNTAYQDAAASGDMEQLSEVSVQIAGSDAYAVLKLFSGIAMLLVVVLFCRKFQKRSFEMIGFVKEHALREYAIGLGLGVVFAVVTGGIAVAAGNAKLFTGTAPGMLVLFLLGYLIQGMAEELLYRSYLMVTIARRYSMTVAVLISAVIGALPYAAGAVEAPLAFLNGMLFGIFAALYLIRRGNIWGIGAFHAAWSFVRDIVFGTPDQVATVVVLLVGMILVGGKRPWGKAESCC</sequence>
<keyword evidence="3" id="KW-0482">Metalloprotease</keyword>
<protein>
    <submittedName>
        <fullName evidence="3">CPBP family intramembrane metalloprotease</fullName>
    </submittedName>
</protein>
<keyword evidence="3" id="KW-0378">Hydrolase</keyword>
<evidence type="ECO:0000256" key="1">
    <source>
        <dbReference type="SAM" id="Phobius"/>
    </source>
</evidence>
<feature type="transmembrane region" description="Helical" evidence="1">
    <location>
        <begin position="206"/>
        <end position="225"/>
    </location>
</feature>
<dbReference type="Pfam" id="PF02517">
    <property type="entry name" value="Rce1-like"/>
    <property type="match status" value="1"/>
</dbReference>
<feature type="transmembrane region" description="Helical" evidence="1">
    <location>
        <begin position="99"/>
        <end position="120"/>
    </location>
</feature>
<name>A0A395V9V0_9FIRM</name>
<keyword evidence="1" id="KW-1133">Transmembrane helix</keyword>
<dbReference type="InterPro" id="IPR003675">
    <property type="entry name" value="Rce1/LyrA-like_dom"/>
</dbReference>
<feature type="transmembrane region" description="Helical" evidence="1">
    <location>
        <begin position="141"/>
        <end position="161"/>
    </location>
</feature>
<keyword evidence="1" id="KW-0812">Transmembrane</keyword>
<evidence type="ECO:0000313" key="3">
    <source>
        <dbReference type="EMBL" id="RGS39471.1"/>
    </source>
</evidence>
<dbReference type="PANTHER" id="PTHR39430">
    <property type="entry name" value="MEMBRANE-ASSOCIATED PROTEASE-RELATED"/>
    <property type="match status" value="1"/>
</dbReference>
<organism evidence="3 4">
    <name type="scientific">Roseburia hominis</name>
    <dbReference type="NCBI Taxonomy" id="301301"/>
    <lineage>
        <taxon>Bacteria</taxon>
        <taxon>Bacillati</taxon>
        <taxon>Bacillota</taxon>
        <taxon>Clostridia</taxon>
        <taxon>Lachnospirales</taxon>
        <taxon>Lachnospiraceae</taxon>
        <taxon>Roseburia</taxon>
    </lineage>
</organism>
<evidence type="ECO:0000259" key="2">
    <source>
        <dbReference type="Pfam" id="PF02517"/>
    </source>
</evidence>
<feature type="domain" description="CAAX prenyl protease 2/Lysostaphin resistance protein A-like" evidence="2">
    <location>
        <begin position="175"/>
        <end position="267"/>
    </location>
</feature>
<feature type="transmembrane region" description="Helical" evidence="1">
    <location>
        <begin position="270"/>
        <end position="291"/>
    </location>
</feature>
<proteinExistence type="predicted"/>
<comment type="caution">
    <text evidence="3">The sequence shown here is derived from an EMBL/GenBank/DDBJ whole genome shotgun (WGS) entry which is preliminary data.</text>
</comment>
<dbReference type="GO" id="GO:0080120">
    <property type="term" value="P:CAAX-box protein maturation"/>
    <property type="evidence" value="ECO:0007669"/>
    <property type="project" value="UniProtKB-ARBA"/>
</dbReference>
<feature type="transmembrane region" description="Helical" evidence="1">
    <location>
        <begin position="231"/>
        <end position="249"/>
    </location>
</feature>
<dbReference type="PANTHER" id="PTHR39430:SF1">
    <property type="entry name" value="PROTEASE"/>
    <property type="match status" value="1"/>
</dbReference>
<gene>
    <name evidence="3" type="ORF">DWX93_11000</name>
</gene>
<keyword evidence="1" id="KW-0472">Membrane</keyword>
<dbReference type="Proteomes" id="UP000266172">
    <property type="component" value="Unassembled WGS sequence"/>
</dbReference>
<dbReference type="GO" id="GO:0006508">
    <property type="term" value="P:proteolysis"/>
    <property type="evidence" value="ECO:0007669"/>
    <property type="project" value="UniProtKB-KW"/>
</dbReference>
<dbReference type="EMBL" id="QRVL01000009">
    <property type="protein sequence ID" value="RGS39471.1"/>
    <property type="molecule type" value="Genomic_DNA"/>
</dbReference>
<dbReference type="GO" id="GO:0004175">
    <property type="term" value="F:endopeptidase activity"/>
    <property type="evidence" value="ECO:0007669"/>
    <property type="project" value="UniProtKB-ARBA"/>
</dbReference>
<dbReference type="AlphaFoldDB" id="A0A395V9V0"/>
<keyword evidence="3" id="KW-0645">Protease</keyword>
<evidence type="ECO:0000313" key="4">
    <source>
        <dbReference type="Proteomes" id="UP000266172"/>
    </source>
</evidence>
<dbReference type="GO" id="GO:0008237">
    <property type="term" value="F:metallopeptidase activity"/>
    <property type="evidence" value="ECO:0007669"/>
    <property type="project" value="UniProtKB-KW"/>
</dbReference>
<reference evidence="3 4" key="1">
    <citation type="submission" date="2018-08" db="EMBL/GenBank/DDBJ databases">
        <title>A genome reference for cultivated species of the human gut microbiota.</title>
        <authorList>
            <person name="Zou Y."/>
            <person name="Xue W."/>
            <person name="Luo G."/>
        </authorList>
    </citation>
    <scope>NUCLEOTIDE SEQUENCE [LARGE SCALE GENOMIC DNA]</scope>
    <source>
        <strain evidence="3 4">AF22-12AC</strain>
    </source>
</reference>
<feature type="transmembrane region" description="Helical" evidence="1">
    <location>
        <begin position="39"/>
        <end position="62"/>
    </location>
</feature>